<organism evidence="2 3">
    <name type="scientific">Bradyrhizobium zhanjiangense</name>
    <dbReference type="NCBI Taxonomy" id="1325107"/>
    <lineage>
        <taxon>Bacteria</taxon>
        <taxon>Pseudomonadati</taxon>
        <taxon>Pseudomonadota</taxon>
        <taxon>Alphaproteobacteria</taxon>
        <taxon>Hyphomicrobiales</taxon>
        <taxon>Nitrobacteraceae</taxon>
        <taxon>Bradyrhizobium</taxon>
    </lineage>
</organism>
<proteinExistence type="predicted"/>
<comment type="caution">
    <text evidence="2">The sequence shown here is derived from an EMBL/GenBank/DDBJ whole genome shotgun (WGS) entry which is preliminary data.</text>
</comment>
<sequence>MKNDAQIDKNVAVIEGQDKPYVVTWRERRANWDSSLRSEKVGWQRALLAPTVGGTSFRMSALMLPYGRSRPFHITPDTELFVFVLEGEMEWGIGPDGNNLEWFRLGQYDTLVIPKGHGTDYRNSGQIDAKYLCVFSRTSEEWTKQLFWQLPGDEKPRAYDFSSWTNDPKAK</sequence>
<accession>A0A4Q0RX65</accession>
<dbReference type="Proteomes" id="UP000290565">
    <property type="component" value="Unassembled WGS sequence"/>
</dbReference>
<dbReference type="InterPro" id="IPR013096">
    <property type="entry name" value="Cupin_2"/>
</dbReference>
<reference evidence="2 3" key="1">
    <citation type="submission" date="2015-04" db="EMBL/GenBank/DDBJ databases">
        <title>Comparative genomics of rhizobia nodulating Arachis hypogaea in China.</title>
        <authorList>
            <person name="Li Y."/>
        </authorList>
    </citation>
    <scope>NUCLEOTIDE SEQUENCE [LARGE SCALE GENOMIC DNA]</scope>
    <source>
        <strain evidence="2 3">CCBAU 51787</strain>
    </source>
</reference>
<dbReference type="InterPro" id="IPR011051">
    <property type="entry name" value="RmlC_Cupin_sf"/>
</dbReference>
<dbReference type="Pfam" id="PF07883">
    <property type="entry name" value="Cupin_2"/>
    <property type="match status" value="1"/>
</dbReference>
<dbReference type="SUPFAM" id="SSF51182">
    <property type="entry name" value="RmlC-like cupins"/>
    <property type="match status" value="1"/>
</dbReference>
<evidence type="ECO:0000313" key="2">
    <source>
        <dbReference type="EMBL" id="RXH24317.1"/>
    </source>
</evidence>
<dbReference type="InterPro" id="IPR014710">
    <property type="entry name" value="RmlC-like_jellyroll"/>
</dbReference>
<protein>
    <recommendedName>
        <fullName evidence="1">Cupin type-2 domain-containing protein</fullName>
    </recommendedName>
</protein>
<feature type="domain" description="Cupin type-2" evidence="1">
    <location>
        <begin position="64"/>
        <end position="135"/>
    </location>
</feature>
<dbReference type="EMBL" id="LBJM01000197">
    <property type="protein sequence ID" value="RXH24317.1"/>
    <property type="molecule type" value="Genomic_DNA"/>
</dbReference>
<gene>
    <name evidence="2" type="ORF">XH94_36250</name>
</gene>
<evidence type="ECO:0000313" key="3">
    <source>
        <dbReference type="Proteomes" id="UP000290565"/>
    </source>
</evidence>
<dbReference type="Gene3D" id="2.60.120.10">
    <property type="entry name" value="Jelly Rolls"/>
    <property type="match status" value="1"/>
</dbReference>
<evidence type="ECO:0000259" key="1">
    <source>
        <dbReference type="Pfam" id="PF07883"/>
    </source>
</evidence>
<dbReference type="AlphaFoldDB" id="A0A4Q0RX65"/>
<dbReference type="RefSeq" id="WP_128947428.1">
    <property type="nucleotide sequence ID" value="NZ_LBJM01000197.1"/>
</dbReference>
<name>A0A4Q0RX65_9BRAD</name>